<name>A0A8T3BUR0_DENNO</name>
<feature type="compositionally biased region" description="Basic and acidic residues" evidence="1">
    <location>
        <begin position="50"/>
        <end position="71"/>
    </location>
</feature>
<keyword evidence="3" id="KW-1185">Reference proteome</keyword>
<protein>
    <submittedName>
        <fullName evidence="2">Uncharacterized protein</fullName>
    </submittedName>
</protein>
<accession>A0A8T3BUR0</accession>
<sequence>MDGEEEGSKACETDRGRLRLGPVKNGDCTRVDVGLGQGEAASACSWARKRETKSERLQSKLGHERKNDRREGKRRGFGFLRLANQRNERKILVRLSRANREHEPGRRLDLSSFKWEKGFRMGYANGIQPRVFFLASL</sequence>
<dbReference type="Proteomes" id="UP000829196">
    <property type="component" value="Unassembled WGS sequence"/>
</dbReference>
<comment type="caution">
    <text evidence="2">The sequence shown here is derived from an EMBL/GenBank/DDBJ whole genome shotgun (WGS) entry which is preliminary data.</text>
</comment>
<reference evidence="2" key="1">
    <citation type="journal article" date="2022" name="Front. Genet.">
        <title>Chromosome-Scale Assembly of the Dendrobium nobile Genome Provides Insights Into the Molecular Mechanism of the Biosynthesis of the Medicinal Active Ingredient of Dendrobium.</title>
        <authorList>
            <person name="Xu Q."/>
            <person name="Niu S.-C."/>
            <person name="Li K.-L."/>
            <person name="Zheng P.-J."/>
            <person name="Zhang X.-J."/>
            <person name="Jia Y."/>
            <person name="Liu Y."/>
            <person name="Niu Y.-X."/>
            <person name="Yu L.-H."/>
            <person name="Chen D.-F."/>
            <person name="Zhang G.-Q."/>
        </authorList>
    </citation>
    <scope>NUCLEOTIDE SEQUENCE</scope>
    <source>
        <tissue evidence="2">Leaf</tissue>
    </source>
</reference>
<evidence type="ECO:0000313" key="2">
    <source>
        <dbReference type="EMBL" id="KAI0519401.1"/>
    </source>
</evidence>
<dbReference type="AlphaFoldDB" id="A0A8T3BUR0"/>
<gene>
    <name evidence="2" type="ORF">KFK09_006847</name>
</gene>
<evidence type="ECO:0000313" key="3">
    <source>
        <dbReference type="Proteomes" id="UP000829196"/>
    </source>
</evidence>
<evidence type="ECO:0000256" key="1">
    <source>
        <dbReference type="SAM" id="MobiDB-lite"/>
    </source>
</evidence>
<feature type="region of interest" description="Disordered" evidence="1">
    <location>
        <begin position="50"/>
        <end position="72"/>
    </location>
</feature>
<feature type="compositionally biased region" description="Basic and acidic residues" evidence="1">
    <location>
        <begin position="1"/>
        <end position="17"/>
    </location>
</feature>
<dbReference type="EMBL" id="JAGYWB010000006">
    <property type="protein sequence ID" value="KAI0519401.1"/>
    <property type="molecule type" value="Genomic_DNA"/>
</dbReference>
<feature type="region of interest" description="Disordered" evidence="1">
    <location>
        <begin position="1"/>
        <end position="27"/>
    </location>
</feature>
<organism evidence="2 3">
    <name type="scientific">Dendrobium nobile</name>
    <name type="common">Orchid</name>
    <dbReference type="NCBI Taxonomy" id="94219"/>
    <lineage>
        <taxon>Eukaryota</taxon>
        <taxon>Viridiplantae</taxon>
        <taxon>Streptophyta</taxon>
        <taxon>Embryophyta</taxon>
        <taxon>Tracheophyta</taxon>
        <taxon>Spermatophyta</taxon>
        <taxon>Magnoliopsida</taxon>
        <taxon>Liliopsida</taxon>
        <taxon>Asparagales</taxon>
        <taxon>Orchidaceae</taxon>
        <taxon>Epidendroideae</taxon>
        <taxon>Malaxideae</taxon>
        <taxon>Dendrobiinae</taxon>
        <taxon>Dendrobium</taxon>
    </lineage>
</organism>
<proteinExistence type="predicted"/>